<reference evidence="1 2" key="1">
    <citation type="submission" date="2020-02" db="EMBL/GenBank/DDBJ databases">
        <authorList>
            <person name="Ferguson B K."/>
        </authorList>
    </citation>
    <scope>NUCLEOTIDE SEQUENCE [LARGE SCALE GENOMIC DNA]</scope>
</reference>
<accession>A0A6H5HCW7</accession>
<dbReference type="AlphaFoldDB" id="A0A6H5HCW7"/>
<evidence type="ECO:0000313" key="2">
    <source>
        <dbReference type="Proteomes" id="UP000479000"/>
    </source>
</evidence>
<dbReference type="EMBL" id="CADCXU010029266">
    <property type="protein sequence ID" value="CAB0015604.1"/>
    <property type="molecule type" value="Genomic_DNA"/>
</dbReference>
<protein>
    <submittedName>
        <fullName evidence="1">Uncharacterized protein</fullName>
    </submittedName>
</protein>
<organism evidence="1 2">
    <name type="scientific">Nesidiocoris tenuis</name>
    <dbReference type="NCBI Taxonomy" id="355587"/>
    <lineage>
        <taxon>Eukaryota</taxon>
        <taxon>Metazoa</taxon>
        <taxon>Ecdysozoa</taxon>
        <taxon>Arthropoda</taxon>
        <taxon>Hexapoda</taxon>
        <taxon>Insecta</taxon>
        <taxon>Pterygota</taxon>
        <taxon>Neoptera</taxon>
        <taxon>Paraneoptera</taxon>
        <taxon>Hemiptera</taxon>
        <taxon>Heteroptera</taxon>
        <taxon>Panheteroptera</taxon>
        <taxon>Cimicomorpha</taxon>
        <taxon>Miridae</taxon>
        <taxon>Dicyphina</taxon>
        <taxon>Nesidiocoris</taxon>
    </lineage>
</organism>
<proteinExistence type="predicted"/>
<keyword evidence="2" id="KW-1185">Reference proteome</keyword>
<name>A0A6H5HCW7_9HEMI</name>
<dbReference type="Proteomes" id="UP000479000">
    <property type="component" value="Unassembled WGS sequence"/>
</dbReference>
<feature type="non-terminal residue" evidence="1">
    <location>
        <position position="1"/>
    </location>
</feature>
<sequence>VLRCEGVRPLHIYRLYTASAWRAEDPRRTRPRSDIHDSQFFNQKFVHHLRRFKMAVQVQDVDAVPGRCNMKHIRQF</sequence>
<gene>
    <name evidence="1" type="ORF">NTEN_LOCUS19944</name>
</gene>
<evidence type="ECO:0000313" key="1">
    <source>
        <dbReference type="EMBL" id="CAB0015604.1"/>
    </source>
</evidence>